<dbReference type="Proteomes" id="UP000283975">
    <property type="component" value="Unassembled WGS sequence"/>
</dbReference>
<dbReference type="InterPro" id="IPR049304">
    <property type="entry name" value="Gly_rich_dom"/>
</dbReference>
<reference evidence="2 3" key="1">
    <citation type="submission" date="2018-08" db="EMBL/GenBank/DDBJ databases">
        <title>A genome reference for cultivated species of the human gut microbiota.</title>
        <authorList>
            <person name="Zou Y."/>
            <person name="Xue W."/>
            <person name="Luo G."/>
        </authorList>
    </citation>
    <scope>NUCLEOTIDE SEQUENCE [LARGE SCALE GENOMIC DNA]</scope>
    <source>
        <strain evidence="2 3">AM35-14</strain>
    </source>
</reference>
<accession>A0A414AT82</accession>
<name>A0A414AT82_9FIRM</name>
<evidence type="ECO:0000259" key="1">
    <source>
        <dbReference type="Pfam" id="PF21722"/>
    </source>
</evidence>
<organism evidence="2 3">
    <name type="scientific">Enterocloster bolteae</name>
    <dbReference type="NCBI Taxonomy" id="208479"/>
    <lineage>
        <taxon>Bacteria</taxon>
        <taxon>Bacillati</taxon>
        <taxon>Bacillota</taxon>
        <taxon>Clostridia</taxon>
        <taxon>Lachnospirales</taxon>
        <taxon>Lachnospiraceae</taxon>
        <taxon>Enterocloster</taxon>
    </lineage>
</organism>
<dbReference type="RefSeq" id="WP_021894692.1">
    <property type="nucleotide sequence ID" value="NZ_JAUUNS010000148.1"/>
</dbReference>
<dbReference type="Pfam" id="PF21722">
    <property type="entry name" value="Gly_rich_2"/>
    <property type="match status" value="1"/>
</dbReference>
<protein>
    <recommendedName>
        <fullName evidence="1">Glycine-rich domain-containing protein</fullName>
    </recommendedName>
</protein>
<gene>
    <name evidence="2" type="ORF">DW839_18660</name>
</gene>
<dbReference type="AlphaFoldDB" id="A0A414AT82"/>
<dbReference type="EMBL" id="QSHZ01000020">
    <property type="protein sequence ID" value="RHC54715.1"/>
    <property type="molecule type" value="Genomic_DNA"/>
</dbReference>
<feature type="domain" description="Glycine-rich" evidence="1">
    <location>
        <begin position="170"/>
        <end position="403"/>
    </location>
</feature>
<proteinExistence type="predicted"/>
<comment type="caution">
    <text evidence="2">The sequence shown here is derived from an EMBL/GenBank/DDBJ whole genome shotgun (WGS) entry which is preliminary data.</text>
</comment>
<evidence type="ECO:0000313" key="2">
    <source>
        <dbReference type="EMBL" id="RHC54715.1"/>
    </source>
</evidence>
<sequence length="404" mass="38392">MGEILMTGGSGGGTGSDECTATLDHVLAGETAVTSDSNDEPGTGRMTVNSLLSFSVAAYSGRRVLLKWQNPYAAAGKPYSGVIIKASRGGYPAWNASAWDAIFSGAGNNVAPGAWSQAFMDLPALNTTYYFTALTYAITSLGEIYSPVYDPSTVKYAVCATNGPAVVTITGTQNYVIPEGYTQADIFCVGGGGGGGAGYRFTGIAYEQGGGGGGGGYTATALNIGVAAGQIMNCVIGNGGGQNTAINGPGGTGGTTSVSRGGIVLCTANGGKGGDGASGASGGYGGSRGGSGGYNDLESRPVINAGGNGYADGAGTGSQGYTTRAFGEAGNTLYAGGGGGGGVSRSNPGAGGAGGGGAGGAHNGTGNAGAANTGGGGGGGGGAVYGTAIAGGPGGSGVVLIRLK</sequence>
<evidence type="ECO:0000313" key="3">
    <source>
        <dbReference type="Proteomes" id="UP000283975"/>
    </source>
</evidence>